<dbReference type="EMBL" id="BAABME010017624">
    <property type="protein sequence ID" value="GAA0150766.1"/>
    <property type="molecule type" value="Genomic_DNA"/>
</dbReference>
<evidence type="ECO:0000313" key="8">
    <source>
        <dbReference type="EMBL" id="GAA0150766.1"/>
    </source>
</evidence>
<dbReference type="InterPro" id="IPR045877">
    <property type="entry name" value="ZFP36-like"/>
</dbReference>
<dbReference type="GO" id="GO:0008270">
    <property type="term" value="F:zinc ion binding"/>
    <property type="evidence" value="ECO:0007669"/>
    <property type="project" value="UniProtKB-KW"/>
</dbReference>
<keyword evidence="3 5" id="KW-0863">Zinc-finger</keyword>
<evidence type="ECO:0000256" key="4">
    <source>
        <dbReference type="ARBA" id="ARBA00022833"/>
    </source>
</evidence>
<evidence type="ECO:0000256" key="3">
    <source>
        <dbReference type="ARBA" id="ARBA00022771"/>
    </source>
</evidence>
<dbReference type="Gene3D" id="4.10.1000.10">
    <property type="entry name" value="Zinc finger, CCCH-type"/>
    <property type="match status" value="2"/>
</dbReference>
<feature type="coiled-coil region" evidence="6">
    <location>
        <begin position="104"/>
        <end position="131"/>
    </location>
</feature>
<evidence type="ECO:0000313" key="9">
    <source>
        <dbReference type="Proteomes" id="UP001454036"/>
    </source>
</evidence>
<proteinExistence type="predicted"/>
<accession>A0AAV3PHK8</accession>
<dbReference type="PANTHER" id="PTHR12547">
    <property type="entry name" value="CCCH ZINC FINGER/TIS11-RELATED"/>
    <property type="match status" value="1"/>
</dbReference>
<dbReference type="InterPro" id="IPR000571">
    <property type="entry name" value="Znf_CCCH"/>
</dbReference>
<evidence type="ECO:0000256" key="1">
    <source>
        <dbReference type="ARBA" id="ARBA00022723"/>
    </source>
</evidence>
<evidence type="ECO:0000256" key="6">
    <source>
        <dbReference type="SAM" id="Coils"/>
    </source>
</evidence>
<sequence length="307" mass="34602">MHNQTCGTTTKSVAEVNSSTFATMTTIAVEPENSFSTSTTIDYETFSDMDDDIFYSQLFSQDPSNAPSETSSAYSSDTFGGDLQLHQSRYTQLYNKYNLSIAHLQEYLKEVDSLRRENEALRLANAELAHRLSVLSNCLLSDFNSLGITTNSPSSATELGGQNVPVERFSLPKSISVRSDHKVKPYAPGNSVGSHLTHYRRAREFVPEPRQRQDEALKIKVFNQGMSKTELCNKWQETGMCPYGDNCQFAHGIHELRPVIRHPRYKTAVCRMVLAGDKCPYGHRCHFRHNLTDEERLIATKSIETSN</sequence>
<dbReference type="Proteomes" id="UP001454036">
    <property type="component" value="Unassembled WGS sequence"/>
</dbReference>
<evidence type="ECO:0000256" key="2">
    <source>
        <dbReference type="ARBA" id="ARBA00022737"/>
    </source>
</evidence>
<keyword evidence="2" id="KW-0677">Repeat</keyword>
<feature type="domain" description="C3H1-type" evidence="7">
    <location>
        <begin position="226"/>
        <end position="254"/>
    </location>
</feature>
<feature type="zinc finger region" description="C3H1-type" evidence="5">
    <location>
        <begin position="264"/>
        <end position="292"/>
    </location>
</feature>
<keyword evidence="9" id="KW-1185">Reference proteome</keyword>
<reference evidence="8 9" key="1">
    <citation type="submission" date="2024-01" db="EMBL/GenBank/DDBJ databases">
        <title>The complete chloroplast genome sequence of Lithospermum erythrorhizon: insights into the phylogenetic relationship among Boraginaceae species and the maternal lineages of purple gromwells.</title>
        <authorList>
            <person name="Okada T."/>
            <person name="Watanabe K."/>
        </authorList>
    </citation>
    <scope>NUCLEOTIDE SEQUENCE [LARGE SCALE GENOMIC DNA]</scope>
</reference>
<keyword evidence="1 5" id="KW-0479">Metal-binding</keyword>
<dbReference type="FunFam" id="4.10.1000.10:FF:000002">
    <property type="entry name" value="Zinc finger protein 36, C3H1 type-like 1"/>
    <property type="match status" value="1"/>
</dbReference>
<dbReference type="SUPFAM" id="SSF90229">
    <property type="entry name" value="CCCH zinc finger"/>
    <property type="match status" value="2"/>
</dbReference>
<dbReference type="PROSITE" id="PS50103">
    <property type="entry name" value="ZF_C3H1"/>
    <property type="match status" value="2"/>
</dbReference>
<name>A0AAV3PHK8_LITER</name>
<keyword evidence="6" id="KW-0175">Coiled coil</keyword>
<dbReference type="SMART" id="SM00356">
    <property type="entry name" value="ZnF_C3H1"/>
    <property type="match status" value="2"/>
</dbReference>
<comment type="caution">
    <text evidence="8">The sequence shown here is derived from an EMBL/GenBank/DDBJ whole genome shotgun (WGS) entry which is preliminary data.</text>
</comment>
<dbReference type="FunFam" id="4.10.1000.10:FF:000001">
    <property type="entry name" value="zinc finger CCCH domain-containing protein 15-like"/>
    <property type="match status" value="1"/>
</dbReference>
<feature type="zinc finger region" description="C3H1-type" evidence="5">
    <location>
        <begin position="226"/>
        <end position="254"/>
    </location>
</feature>
<dbReference type="AlphaFoldDB" id="A0AAV3PHK8"/>
<evidence type="ECO:0000259" key="7">
    <source>
        <dbReference type="PROSITE" id="PS50103"/>
    </source>
</evidence>
<dbReference type="PANTHER" id="PTHR12547:SF162">
    <property type="entry name" value="ZINC FINGER CCCH DOMAIN-CONTAINING PROTEIN 15"/>
    <property type="match status" value="1"/>
</dbReference>
<dbReference type="InterPro" id="IPR036855">
    <property type="entry name" value="Znf_CCCH_sf"/>
</dbReference>
<keyword evidence="4 5" id="KW-0862">Zinc</keyword>
<evidence type="ECO:0000256" key="5">
    <source>
        <dbReference type="PROSITE-ProRule" id="PRU00723"/>
    </source>
</evidence>
<organism evidence="8 9">
    <name type="scientific">Lithospermum erythrorhizon</name>
    <name type="common">Purple gromwell</name>
    <name type="synonym">Lithospermum officinale var. erythrorhizon</name>
    <dbReference type="NCBI Taxonomy" id="34254"/>
    <lineage>
        <taxon>Eukaryota</taxon>
        <taxon>Viridiplantae</taxon>
        <taxon>Streptophyta</taxon>
        <taxon>Embryophyta</taxon>
        <taxon>Tracheophyta</taxon>
        <taxon>Spermatophyta</taxon>
        <taxon>Magnoliopsida</taxon>
        <taxon>eudicotyledons</taxon>
        <taxon>Gunneridae</taxon>
        <taxon>Pentapetalae</taxon>
        <taxon>asterids</taxon>
        <taxon>lamiids</taxon>
        <taxon>Boraginales</taxon>
        <taxon>Boraginaceae</taxon>
        <taxon>Boraginoideae</taxon>
        <taxon>Lithospermeae</taxon>
        <taxon>Lithospermum</taxon>
    </lineage>
</organism>
<dbReference type="GO" id="GO:0003729">
    <property type="term" value="F:mRNA binding"/>
    <property type="evidence" value="ECO:0007669"/>
    <property type="project" value="InterPro"/>
</dbReference>
<dbReference type="Pfam" id="PF00642">
    <property type="entry name" value="zf-CCCH"/>
    <property type="match status" value="1"/>
</dbReference>
<feature type="domain" description="C3H1-type" evidence="7">
    <location>
        <begin position="264"/>
        <end position="292"/>
    </location>
</feature>
<gene>
    <name evidence="8" type="ORF">LIER_37177</name>
</gene>
<protein>
    <submittedName>
        <fullName evidence="8">RNA metabolism protein</fullName>
    </submittedName>
</protein>